<evidence type="ECO:0000256" key="5">
    <source>
        <dbReference type="ARBA" id="ARBA00023136"/>
    </source>
</evidence>
<keyword evidence="2" id="KW-1003">Cell membrane</keyword>
<comment type="subcellular location">
    <subcellularLocation>
        <location evidence="1">Cell membrane</location>
        <topology evidence="1">Multi-pass membrane protein</topology>
    </subcellularLocation>
</comment>
<keyword evidence="4 6" id="KW-1133">Transmembrane helix</keyword>
<evidence type="ECO:0000259" key="7">
    <source>
        <dbReference type="Pfam" id="PF12698"/>
    </source>
</evidence>
<evidence type="ECO:0000256" key="4">
    <source>
        <dbReference type="ARBA" id="ARBA00022989"/>
    </source>
</evidence>
<evidence type="ECO:0000256" key="2">
    <source>
        <dbReference type="ARBA" id="ARBA00022475"/>
    </source>
</evidence>
<sequence length="388" mass="43623">MKKGIIPVFKREMQRMCSRPIYIMMTIVIPVVIIVFFATFLDKGVPSQLPIAVIDFDNTSSSRQIVRTISSGQVCNVRYKLSSYETAKNKMQSGDIYAFVVIPRNFQRDVINGIQPEVVFYTEYAHYLAGSLIMRELSTTLATLSAGVNLKLRLAQGQNENMAMSQIQPIRNDVHIIGNPTLDYSFYLSAIIMPGLIFLMTLICTIYAIGLELKFATSKRWLILADRSLLKALAGKLLPYTILFSFMEIFAHIVLEKMLGFPVNGNPVLLCLGSILTVLSYQAIGVFITGCLPVLRDALSIGAFYGVLGFTIAGFTYPNLAMLPAVQSYTLLYPLKYYYSLYCSIRINGLGFVDTWNIFLCLMAYIFLPLLIIIRLKKVAIKLNYSRD</sequence>
<reference evidence="8" key="2">
    <citation type="submission" date="2021-04" db="EMBL/GenBank/DDBJ databases">
        <authorList>
            <person name="Gilroy R."/>
        </authorList>
    </citation>
    <scope>NUCLEOTIDE SEQUENCE</scope>
    <source>
        <strain evidence="8">Gambia16-930</strain>
    </source>
</reference>
<keyword evidence="5 6" id="KW-0472">Membrane</keyword>
<feature type="transmembrane region" description="Helical" evidence="6">
    <location>
        <begin position="21"/>
        <end position="41"/>
    </location>
</feature>
<dbReference type="GO" id="GO:0140359">
    <property type="term" value="F:ABC-type transporter activity"/>
    <property type="evidence" value="ECO:0007669"/>
    <property type="project" value="InterPro"/>
</dbReference>
<gene>
    <name evidence="8" type="ORF">IAC47_06070</name>
</gene>
<organism evidence="8 9">
    <name type="scientific">Candidatus Onthomorpha intestinigallinarum</name>
    <dbReference type="NCBI Taxonomy" id="2840880"/>
    <lineage>
        <taxon>Bacteria</taxon>
        <taxon>Pseudomonadati</taxon>
        <taxon>Bacteroidota</taxon>
        <taxon>Bacteroidia</taxon>
        <taxon>Bacteroidales</taxon>
        <taxon>Candidatus Onthomorpha</taxon>
    </lineage>
</organism>
<dbReference type="GO" id="GO:0005886">
    <property type="term" value="C:plasma membrane"/>
    <property type="evidence" value="ECO:0007669"/>
    <property type="project" value="UniProtKB-SubCell"/>
</dbReference>
<evidence type="ECO:0000313" key="9">
    <source>
        <dbReference type="Proteomes" id="UP000824267"/>
    </source>
</evidence>
<proteinExistence type="predicted"/>
<feature type="transmembrane region" description="Helical" evidence="6">
    <location>
        <begin position="302"/>
        <end position="326"/>
    </location>
</feature>
<evidence type="ECO:0000313" key="8">
    <source>
        <dbReference type="EMBL" id="HIW87821.1"/>
    </source>
</evidence>
<feature type="domain" description="ABC-2 type transporter transmembrane" evidence="7">
    <location>
        <begin position="22"/>
        <end position="374"/>
    </location>
</feature>
<name>A0A9D1RJN3_9BACT</name>
<dbReference type="AlphaFoldDB" id="A0A9D1RJN3"/>
<comment type="caution">
    <text evidence="8">The sequence shown here is derived from an EMBL/GenBank/DDBJ whole genome shotgun (WGS) entry which is preliminary data.</text>
</comment>
<dbReference type="Pfam" id="PF12698">
    <property type="entry name" value="ABC2_membrane_3"/>
    <property type="match status" value="1"/>
</dbReference>
<dbReference type="Gene3D" id="3.40.1710.10">
    <property type="entry name" value="abc type-2 transporter like domain"/>
    <property type="match status" value="1"/>
</dbReference>
<protein>
    <submittedName>
        <fullName evidence="8">ABC transporter permease</fullName>
    </submittedName>
</protein>
<accession>A0A9D1RJN3</accession>
<feature type="transmembrane region" description="Helical" evidence="6">
    <location>
        <begin position="237"/>
        <end position="255"/>
    </location>
</feature>
<evidence type="ECO:0000256" key="1">
    <source>
        <dbReference type="ARBA" id="ARBA00004651"/>
    </source>
</evidence>
<evidence type="ECO:0000256" key="6">
    <source>
        <dbReference type="SAM" id="Phobius"/>
    </source>
</evidence>
<dbReference type="PANTHER" id="PTHR30294:SF47">
    <property type="entry name" value="INNER MEMBRANE TRANSPORT PERMEASE YHHJ"/>
    <property type="match status" value="1"/>
</dbReference>
<dbReference type="PANTHER" id="PTHR30294">
    <property type="entry name" value="MEMBRANE COMPONENT OF ABC TRANSPORTER YHHJ-RELATED"/>
    <property type="match status" value="1"/>
</dbReference>
<reference evidence="8" key="1">
    <citation type="journal article" date="2021" name="PeerJ">
        <title>Extensive microbial diversity within the chicken gut microbiome revealed by metagenomics and culture.</title>
        <authorList>
            <person name="Gilroy R."/>
            <person name="Ravi A."/>
            <person name="Getino M."/>
            <person name="Pursley I."/>
            <person name="Horton D.L."/>
            <person name="Alikhan N.F."/>
            <person name="Baker D."/>
            <person name="Gharbi K."/>
            <person name="Hall N."/>
            <person name="Watson M."/>
            <person name="Adriaenssens E.M."/>
            <person name="Foster-Nyarko E."/>
            <person name="Jarju S."/>
            <person name="Secka A."/>
            <person name="Antonio M."/>
            <person name="Oren A."/>
            <person name="Chaudhuri R.R."/>
            <person name="La Ragione R."/>
            <person name="Hildebrand F."/>
            <person name="Pallen M.J."/>
        </authorList>
    </citation>
    <scope>NUCLEOTIDE SEQUENCE</scope>
    <source>
        <strain evidence="8">Gambia16-930</strain>
    </source>
</reference>
<feature type="transmembrane region" description="Helical" evidence="6">
    <location>
        <begin position="356"/>
        <end position="376"/>
    </location>
</feature>
<evidence type="ECO:0000256" key="3">
    <source>
        <dbReference type="ARBA" id="ARBA00022692"/>
    </source>
</evidence>
<keyword evidence="3 6" id="KW-0812">Transmembrane</keyword>
<dbReference type="InterPro" id="IPR013525">
    <property type="entry name" value="ABC2_TM"/>
</dbReference>
<feature type="transmembrane region" description="Helical" evidence="6">
    <location>
        <begin position="267"/>
        <end position="295"/>
    </location>
</feature>
<dbReference type="InterPro" id="IPR051449">
    <property type="entry name" value="ABC-2_transporter_component"/>
</dbReference>
<dbReference type="EMBL" id="DXGG01000191">
    <property type="protein sequence ID" value="HIW87821.1"/>
    <property type="molecule type" value="Genomic_DNA"/>
</dbReference>
<dbReference type="Proteomes" id="UP000824267">
    <property type="component" value="Unassembled WGS sequence"/>
</dbReference>
<feature type="transmembrane region" description="Helical" evidence="6">
    <location>
        <begin position="186"/>
        <end position="210"/>
    </location>
</feature>